<accession>A0A5N4A6S8</accession>
<dbReference type="AlphaFoldDB" id="A0A5N4A6S8"/>
<feature type="signal peptide" evidence="1">
    <location>
        <begin position="1"/>
        <end position="17"/>
    </location>
</feature>
<gene>
    <name evidence="2" type="ORF">PPYR_12647</name>
</gene>
<comment type="caution">
    <text evidence="2">The sequence shown here is derived from an EMBL/GenBank/DDBJ whole genome shotgun (WGS) entry which is preliminary data.</text>
</comment>
<protein>
    <recommendedName>
        <fullName evidence="4">Pacifastin domain-containing protein</fullName>
    </recommendedName>
</protein>
<dbReference type="EMBL" id="VVIM01000009">
    <property type="protein sequence ID" value="KAB0793027.1"/>
    <property type="molecule type" value="Genomic_DNA"/>
</dbReference>
<keyword evidence="1" id="KW-0732">Signal</keyword>
<evidence type="ECO:0000313" key="3">
    <source>
        <dbReference type="Proteomes" id="UP000327044"/>
    </source>
</evidence>
<feature type="chain" id="PRO_5024421414" description="Pacifastin domain-containing protein" evidence="1">
    <location>
        <begin position="18"/>
        <end position="158"/>
    </location>
</feature>
<dbReference type="InParanoid" id="A0A5N4A6S8"/>
<name>A0A5N4A6S8_PHOPY</name>
<organism evidence="2 3">
    <name type="scientific">Photinus pyralis</name>
    <name type="common">Common eastern firefly</name>
    <name type="synonym">Lampyris pyralis</name>
    <dbReference type="NCBI Taxonomy" id="7054"/>
    <lineage>
        <taxon>Eukaryota</taxon>
        <taxon>Metazoa</taxon>
        <taxon>Ecdysozoa</taxon>
        <taxon>Arthropoda</taxon>
        <taxon>Hexapoda</taxon>
        <taxon>Insecta</taxon>
        <taxon>Pterygota</taxon>
        <taxon>Neoptera</taxon>
        <taxon>Endopterygota</taxon>
        <taxon>Coleoptera</taxon>
        <taxon>Polyphaga</taxon>
        <taxon>Elateriformia</taxon>
        <taxon>Elateroidea</taxon>
        <taxon>Lampyridae</taxon>
        <taxon>Lampyrinae</taxon>
        <taxon>Photinus</taxon>
    </lineage>
</organism>
<sequence>MKTTVLFCLALFAVVLADKSTCKIGETKREECAICDCLRLQDGSIDWYCTQYDCTNPHEELLRKEPTCKIGETKHENCALCECMTFQNGITDWFCSQADCHFDERSKRGSPTDTANGECSAGETKTAKCRTCKCINNETKTRTMWTCHNSCFLRKLFM</sequence>
<evidence type="ECO:0008006" key="4">
    <source>
        <dbReference type="Google" id="ProtNLM"/>
    </source>
</evidence>
<reference evidence="2 3" key="1">
    <citation type="journal article" date="2018" name="Elife">
        <title>Firefly genomes illuminate parallel origins of bioluminescence in beetles.</title>
        <authorList>
            <person name="Fallon T.R."/>
            <person name="Lower S.E."/>
            <person name="Chang C.H."/>
            <person name="Bessho-Uehara M."/>
            <person name="Martin G.J."/>
            <person name="Bewick A.J."/>
            <person name="Behringer M."/>
            <person name="Debat H.J."/>
            <person name="Wong I."/>
            <person name="Day J.C."/>
            <person name="Suvorov A."/>
            <person name="Silva C.J."/>
            <person name="Stanger-Hall K.F."/>
            <person name="Hall D.W."/>
            <person name="Schmitz R.J."/>
            <person name="Nelson D.R."/>
            <person name="Lewis S.M."/>
            <person name="Shigenobu S."/>
            <person name="Bybee S.M."/>
            <person name="Larracuente A.M."/>
            <person name="Oba Y."/>
            <person name="Weng J.K."/>
        </authorList>
    </citation>
    <scope>NUCLEOTIDE SEQUENCE [LARGE SCALE GENOMIC DNA]</scope>
    <source>
        <strain evidence="2">1611_PpyrPB1</strain>
        <tissue evidence="2">Whole body</tissue>
    </source>
</reference>
<evidence type="ECO:0000313" key="2">
    <source>
        <dbReference type="EMBL" id="KAB0793027.1"/>
    </source>
</evidence>
<keyword evidence="3" id="KW-1185">Reference proteome</keyword>
<proteinExistence type="predicted"/>
<dbReference type="Proteomes" id="UP000327044">
    <property type="component" value="Unassembled WGS sequence"/>
</dbReference>
<evidence type="ECO:0000256" key="1">
    <source>
        <dbReference type="SAM" id="SignalP"/>
    </source>
</evidence>